<dbReference type="AlphaFoldDB" id="A0A3N6WK97"/>
<dbReference type="RefSeq" id="WP_124236829.1">
    <property type="nucleotide sequence ID" value="NZ_JBHUFI010000019.1"/>
</dbReference>
<proteinExistence type="predicted"/>
<accession>A0A3N6WK97</accession>
<dbReference type="OrthoDB" id="3783044at2"/>
<name>A0A3N6WK97_9ACTN</name>
<dbReference type="Proteomes" id="UP000275225">
    <property type="component" value="Unassembled WGS sequence"/>
</dbReference>
<evidence type="ECO:0000313" key="1">
    <source>
        <dbReference type="EMBL" id="RQN07879.1"/>
    </source>
</evidence>
<gene>
    <name evidence="1" type="ORF">EHW97_08980</name>
</gene>
<comment type="caution">
    <text evidence="1">The sequence shown here is derived from an EMBL/GenBank/DDBJ whole genome shotgun (WGS) entry which is preliminary data.</text>
</comment>
<evidence type="ECO:0008006" key="3">
    <source>
        <dbReference type="Google" id="ProtNLM"/>
    </source>
</evidence>
<evidence type="ECO:0000313" key="2">
    <source>
        <dbReference type="Proteomes" id="UP000275225"/>
    </source>
</evidence>
<protein>
    <recommendedName>
        <fullName evidence="3">DUF4352 domain-containing protein</fullName>
    </recommendedName>
</protein>
<dbReference type="PROSITE" id="PS51257">
    <property type="entry name" value="PROKAR_LIPOPROTEIN"/>
    <property type="match status" value="1"/>
</dbReference>
<dbReference type="EMBL" id="RQJX01000010">
    <property type="protein sequence ID" value="RQN07879.1"/>
    <property type="molecule type" value="Genomic_DNA"/>
</dbReference>
<keyword evidence="2" id="KW-1185">Reference proteome</keyword>
<organism evidence="1 2">
    <name type="scientific">Aeromicrobium camelliae</name>
    <dbReference type="NCBI Taxonomy" id="1538144"/>
    <lineage>
        <taxon>Bacteria</taxon>
        <taxon>Bacillati</taxon>
        <taxon>Actinomycetota</taxon>
        <taxon>Actinomycetes</taxon>
        <taxon>Propionibacteriales</taxon>
        <taxon>Nocardioidaceae</taxon>
        <taxon>Aeromicrobium</taxon>
    </lineage>
</organism>
<reference evidence="1 2" key="1">
    <citation type="submission" date="2018-11" db="EMBL/GenBank/DDBJ databases">
        <authorList>
            <person name="Li F."/>
        </authorList>
    </citation>
    <scope>NUCLEOTIDE SEQUENCE [LARGE SCALE GENOMIC DNA]</scope>
    <source>
        <strain evidence="1 2">YS17T</strain>
    </source>
</reference>
<sequence length="193" mass="20131">MRRTWRVTGPVLTAVLLLTACSGEDEEKEPAGLELPKGVTLTEGGTELDPGEPATVAYPEDEKGATALTVAVEKIKQGRIEDFALFSLTPEDAASTPFYVTLSVVNEGPGTPGTTALPVFANDGENTLISPNAIVGTFEPCPPAALPADLPAGDEASQCLVYLMPKGASLASIDLQIADAADAIRWRPEQNAP</sequence>